<sequence>MIKQTKIEATSPKSIQDHYASLLGQITWGGGQMLAKKLAHKALLANEAILVLTENDQLVGCGAVLQKDIVPEMTLGPFISAIYVNPEYRGRGLSLKIVTWAEAVAQAFGYQEIYIVTQHIGLYEQNNFTAIGRATDFKGRVMRVLHKTL</sequence>
<dbReference type="Pfam" id="PF00583">
    <property type="entry name" value="Acetyltransf_1"/>
    <property type="match status" value="1"/>
</dbReference>
<dbReference type="InterPro" id="IPR000182">
    <property type="entry name" value="GNAT_dom"/>
</dbReference>
<dbReference type="RefSeq" id="WP_067980746.1">
    <property type="nucleotide sequence ID" value="NZ_CP014163.1"/>
</dbReference>
<dbReference type="OrthoDB" id="9789053at2"/>
<gene>
    <name evidence="1" type="ORF">AWM75_08335</name>
</gene>
<dbReference type="Proteomes" id="UP000062260">
    <property type="component" value="Chromosome"/>
</dbReference>
<evidence type="ECO:0000313" key="1">
    <source>
        <dbReference type="EMBL" id="AMB99977.1"/>
    </source>
</evidence>
<dbReference type="AlphaFoldDB" id="A0A0X8FMC7"/>
<accession>A0A0X8FMC7</accession>
<dbReference type="GO" id="GO:0016747">
    <property type="term" value="F:acyltransferase activity, transferring groups other than amino-acyl groups"/>
    <property type="evidence" value="ECO:0007669"/>
    <property type="project" value="InterPro"/>
</dbReference>
<dbReference type="KEGG" id="auh:AWM75_08335"/>
<dbReference type="Gene3D" id="3.40.630.30">
    <property type="match status" value="1"/>
</dbReference>
<dbReference type="CDD" id="cd04301">
    <property type="entry name" value="NAT_SF"/>
    <property type="match status" value="1"/>
</dbReference>
<dbReference type="InterPro" id="IPR016181">
    <property type="entry name" value="Acyl_CoA_acyltransferase"/>
</dbReference>
<dbReference type="EMBL" id="CP014163">
    <property type="protein sequence ID" value="AMB99977.1"/>
    <property type="molecule type" value="Genomic_DNA"/>
</dbReference>
<dbReference type="SUPFAM" id="SSF55729">
    <property type="entry name" value="Acyl-CoA N-acyltransferases (Nat)"/>
    <property type="match status" value="1"/>
</dbReference>
<dbReference type="PROSITE" id="PS51186">
    <property type="entry name" value="GNAT"/>
    <property type="match status" value="1"/>
</dbReference>
<reference evidence="1 2" key="1">
    <citation type="journal article" date="2016" name="Genome Announc.">
        <title>Complete Genome Sequences of Aerococcus christensenii CCUG 28831T, Aerococcus sanguinicola CCUG 43001T, Aerococcus urinae CCUG 36881T, Aerococcus urinaeequi CCUG 28094T, Aerococcus urinaehominis CCUG 42038 BT, and Aerococcus viridans CCUG 4311T.</title>
        <authorList>
            <person name="Carkaci D."/>
            <person name="Dargis R."/>
            <person name="Nielsen X.C."/>
            <person name="Skovgaard O."/>
            <person name="Fuursted K."/>
            <person name="Christensen J.J."/>
        </authorList>
    </citation>
    <scope>NUCLEOTIDE SEQUENCE [LARGE SCALE GENOMIC DNA]</scope>
    <source>
        <strain evidence="1 2">CCUG42038B</strain>
    </source>
</reference>
<organism evidence="1 2">
    <name type="scientific">Aerococcus urinaehominis</name>
    <dbReference type="NCBI Taxonomy" id="128944"/>
    <lineage>
        <taxon>Bacteria</taxon>
        <taxon>Bacillati</taxon>
        <taxon>Bacillota</taxon>
        <taxon>Bacilli</taxon>
        <taxon>Lactobacillales</taxon>
        <taxon>Aerococcaceae</taxon>
        <taxon>Aerococcus</taxon>
    </lineage>
</organism>
<protein>
    <submittedName>
        <fullName evidence="1">Uncharacterized protein</fullName>
    </submittedName>
</protein>
<keyword evidence="2" id="KW-1185">Reference proteome</keyword>
<reference evidence="2" key="2">
    <citation type="submission" date="2016-01" db="EMBL/GenBank/DDBJ databases">
        <title>Six Aerococcus type strain genome sequencing and assembly using PacBio and Illumina Hiseq.</title>
        <authorList>
            <person name="Carkaci D."/>
            <person name="Dargis R."/>
            <person name="Nielsen X.C."/>
            <person name="Skovgaard O."/>
            <person name="Fuursted K."/>
            <person name="Christensen J.J."/>
        </authorList>
    </citation>
    <scope>NUCLEOTIDE SEQUENCE [LARGE SCALE GENOMIC DNA]</scope>
    <source>
        <strain evidence="2">CCUG42038B</strain>
    </source>
</reference>
<evidence type="ECO:0000313" key="2">
    <source>
        <dbReference type="Proteomes" id="UP000062260"/>
    </source>
</evidence>
<name>A0A0X8FMC7_9LACT</name>
<proteinExistence type="predicted"/>